<keyword evidence="4" id="KW-0012">Acyltransferase</keyword>
<name>A0A0G9MWT7_9SPHN</name>
<dbReference type="Pfam" id="PF00583">
    <property type="entry name" value="Acetyltransf_1"/>
    <property type="match status" value="1"/>
</dbReference>
<evidence type="ECO:0000256" key="5">
    <source>
        <dbReference type="RuleBase" id="RU363094"/>
    </source>
</evidence>
<sequence length="142" mass="15997">MSDDIDTIMAVMDDAFDPVYAEAWTRAQVLDALVFAHTHYILAEDGAGFVLSRTAADEEELLLIGVRPAARGRGVGAALMQRFIEKAQARGVKRVFLEMRAGNPAERLYRKFDFEQIGLRRNYYRRAQEGPIDAITFARSID</sequence>
<dbReference type="NCBIfam" id="TIGR01575">
    <property type="entry name" value="rimI"/>
    <property type="match status" value="1"/>
</dbReference>
<evidence type="ECO:0000256" key="3">
    <source>
        <dbReference type="ARBA" id="ARBA00022679"/>
    </source>
</evidence>
<comment type="function">
    <text evidence="5">Acetylates the N-terminal alanine of ribosomal protein bS18.</text>
</comment>
<comment type="catalytic activity">
    <reaction evidence="5">
        <text>N-terminal L-alanyl-[ribosomal protein bS18] + acetyl-CoA = N-terminal N(alpha)-acetyl-L-alanyl-[ribosomal protein bS18] + CoA + H(+)</text>
        <dbReference type="Rhea" id="RHEA:43756"/>
        <dbReference type="Rhea" id="RHEA-COMP:10676"/>
        <dbReference type="Rhea" id="RHEA-COMP:10677"/>
        <dbReference type="ChEBI" id="CHEBI:15378"/>
        <dbReference type="ChEBI" id="CHEBI:57287"/>
        <dbReference type="ChEBI" id="CHEBI:57288"/>
        <dbReference type="ChEBI" id="CHEBI:64718"/>
        <dbReference type="ChEBI" id="CHEBI:83683"/>
        <dbReference type="EC" id="2.3.1.266"/>
    </reaction>
</comment>
<dbReference type="InterPro" id="IPR016181">
    <property type="entry name" value="Acyl_CoA_acyltransferase"/>
</dbReference>
<dbReference type="GO" id="GO:0008999">
    <property type="term" value="F:protein-N-terminal-alanine acetyltransferase activity"/>
    <property type="evidence" value="ECO:0007669"/>
    <property type="project" value="UniProtKB-EC"/>
</dbReference>
<gene>
    <name evidence="7" type="ORF">AAW00_00840</name>
</gene>
<dbReference type="GO" id="GO:0005737">
    <property type="term" value="C:cytoplasm"/>
    <property type="evidence" value="ECO:0007669"/>
    <property type="project" value="UniProtKB-SubCell"/>
</dbReference>
<dbReference type="PROSITE" id="PS51186">
    <property type="entry name" value="GNAT"/>
    <property type="match status" value="1"/>
</dbReference>
<dbReference type="EMBL" id="LBHB01000001">
    <property type="protein sequence ID" value="KLE35074.1"/>
    <property type="molecule type" value="Genomic_DNA"/>
</dbReference>
<dbReference type="STRING" id="1581420.AAW00_00840"/>
<dbReference type="PANTHER" id="PTHR43420:SF12">
    <property type="entry name" value="N-ACETYLTRANSFERASE DOMAIN-CONTAINING PROTEIN"/>
    <property type="match status" value="1"/>
</dbReference>
<dbReference type="Gene3D" id="3.40.630.30">
    <property type="match status" value="1"/>
</dbReference>
<reference evidence="7 8" key="1">
    <citation type="submission" date="2015-04" db="EMBL/GenBank/DDBJ databases">
        <title>The draft genome sequence of Erythrobacter luteus KA37.</title>
        <authorList>
            <person name="Zhuang L."/>
            <person name="Liu Y."/>
            <person name="Shao Z."/>
        </authorList>
    </citation>
    <scope>NUCLEOTIDE SEQUENCE [LARGE SCALE GENOMIC DNA]</scope>
    <source>
        <strain evidence="7 8">KA37</strain>
    </source>
</reference>
<evidence type="ECO:0000313" key="8">
    <source>
        <dbReference type="Proteomes" id="UP000053464"/>
    </source>
</evidence>
<evidence type="ECO:0000256" key="4">
    <source>
        <dbReference type="ARBA" id="ARBA00023315"/>
    </source>
</evidence>
<evidence type="ECO:0000256" key="2">
    <source>
        <dbReference type="ARBA" id="ARBA00022490"/>
    </source>
</evidence>
<dbReference type="PANTHER" id="PTHR43420">
    <property type="entry name" value="ACETYLTRANSFERASE"/>
    <property type="match status" value="1"/>
</dbReference>
<protein>
    <recommendedName>
        <fullName evidence="5">[Ribosomal protein bS18]-alanine N-acetyltransferase</fullName>
        <ecNumber evidence="5">2.3.1.266</ecNumber>
    </recommendedName>
</protein>
<dbReference type="SUPFAM" id="SSF55729">
    <property type="entry name" value="Acyl-CoA N-acyltransferases (Nat)"/>
    <property type="match status" value="1"/>
</dbReference>
<dbReference type="RefSeq" id="WP_047002476.1">
    <property type="nucleotide sequence ID" value="NZ_LBHB01000001.1"/>
</dbReference>
<dbReference type="InterPro" id="IPR050680">
    <property type="entry name" value="YpeA/RimI_acetyltransf"/>
</dbReference>
<comment type="caution">
    <text evidence="7">The sequence shown here is derived from an EMBL/GenBank/DDBJ whole genome shotgun (WGS) entry which is preliminary data.</text>
</comment>
<comment type="similarity">
    <text evidence="1 5">Belongs to the acetyltransferase family. RimI subfamily.</text>
</comment>
<dbReference type="InterPro" id="IPR000182">
    <property type="entry name" value="GNAT_dom"/>
</dbReference>
<keyword evidence="8" id="KW-1185">Reference proteome</keyword>
<dbReference type="InterPro" id="IPR006464">
    <property type="entry name" value="AcTrfase_RimI/Ard1"/>
</dbReference>
<proteinExistence type="inferred from homology"/>
<accession>A0A0G9MWT7</accession>
<comment type="subcellular location">
    <subcellularLocation>
        <location evidence="5">Cytoplasm</location>
    </subcellularLocation>
</comment>
<evidence type="ECO:0000259" key="6">
    <source>
        <dbReference type="PROSITE" id="PS51186"/>
    </source>
</evidence>
<dbReference type="EC" id="2.3.1.266" evidence="5"/>
<keyword evidence="3 7" id="KW-0808">Transferase</keyword>
<evidence type="ECO:0000313" key="7">
    <source>
        <dbReference type="EMBL" id="KLE35074.1"/>
    </source>
</evidence>
<dbReference type="PATRIC" id="fig|1581420.6.peg.168"/>
<evidence type="ECO:0000256" key="1">
    <source>
        <dbReference type="ARBA" id="ARBA00005395"/>
    </source>
</evidence>
<organism evidence="7 8">
    <name type="scientific">Aurantiacibacter luteus</name>
    <dbReference type="NCBI Taxonomy" id="1581420"/>
    <lineage>
        <taxon>Bacteria</taxon>
        <taxon>Pseudomonadati</taxon>
        <taxon>Pseudomonadota</taxon>
        <taxon>Alphaproteobacteria</taxon>
        <taxon>Sphingomonadales</taxon>
        <taxon>Erythrobacteraceae</taxon>
        <taxon>Aurantiacibacter</taxon>
    </lineage>
</organism>
<dbReference type="CDD" id="cd04301">
    <property type="entry name" value="NAT_SF"/>
    <property type="match status" value="1"/>
</dbReference>
<keyword evidence="2 5" id="KW-0963">Cytoplasm</keyword>
<dbReference type="OrthoDB" id="9804026at2"/>
<dbReference type="Proteomes" id="UP000053464">
    <property type="component" value="Unassembled WGS sequence"/>
</dbReference>
<feature type="domain" description="N-acetyltransferase" evidence="6">
    <location>
        <begin position="1"/>
        <end position="142"/>
    </location>
</feature>
<dbReference type="AlphaFoldDB" id="A0A0G9MWT7"/>